<evidence type="ECO:0000313" key="2">
    <source>
        <dbReference type="Proteomes" id="UP000076858"/>
    </source>
</evidence>
<comment type="caution">
    <text evidence="1">The sequence shown here is derived from an EMBL/GenBank/DDBJ whole genome shotgun (WGS) entry which is preliminary data.</text>
</comment>
<reference evidence="1 2" key="1">
    <citation type="submission" date="2016-03" db="EMBL/GenBank/DDBJ databases">
        <title>EvidentialGene: Evidence-directed Construction of Genes on Genomes.</title>
        <authorList>
            <person name="Gilbert D.G."/>
            <person name="Choi J.-H."/>
            <person name="Mockaitis K."/>
            <person name="Colbourne J."/>
            <person name="Pfrender M."/>
        </authorList>
    </citation>
    <scope>NUCLEOTIDE SEQUENCE [LARGE SCALE GENOMIC DNA]</scope>
    <source>
        <strain evidence="1 2">Xinb3</strain>
        <tissue evidence="1">Complete organism</tissue>
    </source>
</reference>
<proteinExistence type="predicted"/>
<dbReference type="EMBL" id="LRGB01000642">
    <property type="protein sequence ID" value="KZS17168.1"/>
    <property type="molecule type" value="Genomic_DNA"/>
</dbReference>
<evidence type="ECO:0000313" key="1">
    <source>
        <dbReference type="EMBL" id="KZS17168.1"/>
    </source>
</evidence>
<gene>
    <name evidence="1" type="ORF">APZ42_016783</name>
</gene>
<organism evidence="1 2">
    <name type="scientific">Daphnia magna</name>
    <dbReference type="NCBI Taxonomy" id="35525"/>
    <lineage>
        <taxon>Eukaryota</taxon>
        <taxon>Metazoa</taxon>
        <taxon>Ecdysozoa</taxon>
        <taxon>Arthropoda</taxon>
        <taxon>Crustacea</taxon>
        <taxon>Branchiopoda</taxon>
        <taxon>Diplostraca</taxon>
        <taxon>Cladocera</taxon>
        <taxon>Anomopoda</taxon>
        <taxon>Daphniidae</taxon>
        <taxon>Daphnia</taxon>
    </lineage>
</organism>
<accession>A0A165A4J4</accession>
<name>A0A165A4J4_9CRUS</name>
<dbReference type="AlphaFoldDB" id="A0A165A4J4"/>
<dbReference type="Proteomes" id="UP000076858">
    <property type="component" value="Unassembled WGS sequence"/>
</dbReference>
<protein>
    <submittedName>
        <fullName evidence="1">Uncharacterized protein</fullName>
    </submittedName>
</protein>
<sequence>MYPNVNICQCQKALRAAASPLVEKRVRVLGDYTLVSPPTTAVSIHKHLHQIRPRVNNLILPTGVCLNTGWFEDGKENA</sequence>
<keyword evidence="2" id="KW-1185">Reference proteome</keyword>